<dbReference type="GeneID" id="76832967"/>
<dbReference type="AlphaFoldDB" id="A0A0M2P623"/>
<dbReference type="PATRIC" id="fig|74704.6.peg.1339"/>
<dbReference type="EMBL" id="LAKJ01000002">
    <property type="protein sequence ID" value="KKI65348.1"/>
    <property type="molecule type" value="Genomic_DNA"/>
</dbReference>
<protein>
    <submittedName>
        <fullName evidence="1">Uncharacterized protein</fullName>
    </submittedName>
</protein>
<name>A0A0M2P623_STACC</name>
<gene>
    <name evidence="1" type="ORF">UF66_1305</name>
</gene>
<sequence>MRELIGQCENCHRDIFCLNSFLNGVHKNNHLYCFECIDTVK</sequence>
<dbReference type="Proteomes" id="UP000034455">
    <property type="component" value="Unassembled WGS sequence"/>
</dbReference>
<evidence type="ECO:0000313" key="1">
    <source>
        <dbReference type="EMBL" id="KKI65348.1"/>
    </source>
</evidence>
<comment type="caution">
    <text evidence="1">The sequence shown here is derived from an EMBL/GenBank/DDBJ whole genome shotgun (WGS) entry which is preliminary data.</text>
</comment>
<evidence type="ECO:0000313" key="2">
    <source>
        <dbReference type="Proteomes" id="UP000034455"/>
    </source>
</evidence>
<organism evidence="1 2">
    <name type="scientific">Staphylococcus cohnii subsp. cohnii</name>
    <dbReference type="NCBI Taxonomy" id="74704"/>
    <lineage>
        <taxon>Bacteria</taxon>
        <taxon>Bacillati</taxon>
        <taxon>Bacillota</taxon>
        <taxon>Bacilli</taxon>
        <taxon>Bacillales</taxon>
        <taxon>Staphylococcaceae</taxon>
        <taxon>Staphylococcus</taxon>
        <taxon>Staphylococcus cohnii species complex</taxon>
    </lineage>
</organism>
<reference evidence="1 2" key="1">
    <citation type="submission" date="2015-03" db="EMBL/GenBank/DDBJ databases">
        <title>Genome Assembly of Staphylococcus cohnii subsp. cohnii strain G22B2.</title>
        <authorList>
            <person name="Nair G."/>
            <person name="Kaur G."/>
            <person name="Khatri I."/>
            <person name="Singh N.K."/>
            <person name="Sathyabama S."/>
            <person name="Maurya S.K."/>
            <person name="Subramanian S."/>
            <person name="Agrewala J.N."/>
            <person name="Mayilraj S."/>
        </authorList>
    </citation>
    <scope>NUCLEOTIDE SEQUENCE [LARGE SCALE GENOMIC DNA]</scope>
    <source>
        <strain evidence="1 2">G22B2</strain>
    </source>
</reference>
<proteinExistence type="predicted"/>
<accession>A0A0M2P623</accession>
<dbReference type="RefSeq" id="WP_019469004.1">
    <property type="nucleotide sequence ID" value="NZ_BKAS01000001.1"/>
</dbReference>